<keyword evidence="3" id="KW-1185">Reference proteome</keyword>
<dbReference type="SUPFAM" id="SSF81901">
    <property type="entry name" value="HCP-like"/>
    <property type="match status" value="1"/>
</dbReference>
<comment type="caution">
    <text evidence="2">The sequence shown here is derived from an EMBL/GenBank/DDBJ whole genome shotgun (WGS) entry which is preliminary data.</text>
</comment>
<proteinExistence type="predicted"/>
<dbReference type="Gene3D" id="1.25.40.10">
    <property type="entry name" value="Tetratricopeptide repeat domain"/>
    <property type="match status" value="1"/>
</dbReference>
<gene>
    <name evidence="2" type="ORF">ACE02W_15830</name>
</gene>
<feature type="domain" description="DUF4145" evidence="1">
    <location>
        <begin position="27"/>
        <end position="113"/>
    </location>
</feature>
<evidence type="ECO:0000313" key="2">
    <source>
        <dbReference type="EMBL" id="MFB2621280.1"/>
    </source>
</evidence>
<reference evidence="2 3" key="1">
    <citation type="submission" date="2024-09" db="EMBL/GenBank/DDBJ databases">
        <authorList>
            <person name="Zhang Y."/>
        </authorList>
    </citation>
    <scope>NUCLEOTIDE SEQUENCE [LARGE SCALE GENOMIC DNA]</scope>
    <source>
        <strain evidence="2 3">ZJ318</strain>
    </source>
</reference>
<dbReference type="PANTHER" id="PTHR43628:SF1">
    <property type="entry name" value="CHITIN SYNTHASE REGULATORY FACTOR 2-RELATED"/>
    <property type="match status" value="1"/>
</dbReference>
<organism evidence="2 3">
    <name type="scientific">Shewanella mangrovisoli</name>
    <dbReference type="NCBI Taxonomy" id="2864211"/>
    <lineage>
        <taxon>Bacteria</taxon>
        <taxon>Pseudomonadati</taxon>
        <taxon>Pseudomonadota</taxon>
        <taxon>Gammaproteobacteria</taxon>
        <taxon>Alteromonadales</taxon>
        <taxon>Shewanellaceae</taxon>
        <taxon>Shewanella</taxon>
    </lineage>
</organism>
<dbReference type="Proteomes" id="UP001576708">
    <property type="component" value="Unassembled WGS sequence"/>
</dbReference>
<dbReference type="InterPro" id="IPR006597">
    <property type="entry name" value="Sel1-like"/>
</dbReference>
<accession>A0ABV4VLU6</accession>
<dbReference type="EMBL" id="JBHFGU010000005">
    <property type="protein sequence ID" value="MFB2621280.1"/>
    <property type="molecule type" value="Genomic_DNA"/>
</dbReference>
<dbReference type="SMART" id="SM00671">
    <property type="entry name" value="SEL1"/>
    <property type="match status" value="4"/>
</dbReference>
<dbReference type="Pfam" id="PF13643">
    <property type="entry name" value="DUF4145"/>
    <property type="match status" value="1"/>
</dbReference>
<protein>
    <submittedName>
        <fullName evidence="2">DUF4145 domain-containing protein</fullName>
    </submittedName>
</protein>
<dbReference type="InterPro" id="IPR011990">
    <property type="entry name" value="TPR-like_helical_dom_sf"/>
</dbReference>
<dbReference type="RefSeq" id="WP_342202271.1">
    <property type="nucleotide sequence ID" value="NZ_JBCATE010000005.1"/>
</dbReference>
<dbReference type="PANTHER" id="PTHR43628">
    <property type="entry name" value="ACTIVATOR OF C KINASE PROTEIN 1-RELATED"/>
    <property type="match status" value="1"/>
</dbReference>
<sequence>MGTGAELLDSEFIQGFSASLLDDYLNAKNYVQDVPTQSLLHIRSFTHRLTELLGQDKAVSFTSPNLYDRIELLNQKRLIDVKTTRALHRLRGDGNRGAHPEKYHLTQEQLLALAQKAIKDVLALIEHLYPKVIGRAAPAYRYQASDAVTIKDLCYRAVMEDDPKAQYLVGISFKTKALMLKEQELALVDQSYGNEDENGPAVKEVAQKASDTFTKAAYWFALAAPNHSDALYEHGVGLIHGYQGQADAIQGEAAIAKAAEAGVVNAMALLGYFYLVGSESFKPDLAQAKHYLQLAAEGEQTEAMANLGVLYYQTKDLTQAYHFINKAAQAGYPHAQYHLALMLANGDGCKRDPIVSEYWMAEAAEQGQLDAMLTRAQHMLNDESGLGGDVSQAERYLREVIKYGHSVPAMIELSMALADGILGRIDVVGSAALLNLARRHANAKEAEIIEPLWQSLALQVDTVLEMTQDPGEIQTLKRAKTLLSAKGVLTFRD</sequence>
<dbReference type="InterPro" id="IPR025285">
    <property type="entry name" value="DUF4145"/>
</dbReference>
<evidence type="ECO:0000259" key="1">
    <source>
        <dbReference type="Pfam" id="PF13643"/>
    </source>
</evidence>
<dbReference type="InterPro" id="IPR052945">
    <property type="entry name" value="Mitotic_Regulator"/>
</dbReference>
<dbReference type="Pfam" id="PF08238">
    <property type="entry name" value="Sel1"/>
    <property type="match status" value="4"/>
</dbReference>
<evidence type="ECO:0000313" key="3">
    <source>
        <dbReference type="Proteomes" id="UP001576708"/>
    </source>
</evidence>
<name>A0ABV4VLU6_9GAMM</name>